<keyword evidence="2" id="KW-1185">Reference proteome</keyword>
<sequence>MTMHHSAKDCIQKFAFISLPSQRETLACSFTDNQSGPARGVRLCETGIQCGAARLFHSGQMFRVSHAGDYTPAFLSRLTICM</sequence>
<protein>
    <submittedName>
        <fullName evidence="1">Uncharacterized protein</fullName>
    </submittedName>
</protein>
<accession>A0A9Q1ED13</accession>
<evidence type="ECO:0000313" key="2">
    <source>
        <dbReference type="Proteomes" id="UP001152622"/>
    </source>
</evidence>
<gene>
    <name evidence="1" type="ORF">SKAU_G00377360</name>
</gene>
<comment type="caution">
    <text evidence="1">The sequence shown here is derived from an EMBL/GenBank/DDBJ whole genome shotgun (WGS) entry which is preliminary data.</text>
</comment>
<organism evidence="1 2">
    <name type="scientific">Synaphobranchus kaupii</name>
    <name type="common">Kaup's arrowtooth eel</name>
    <dbReference type="NCBI Taxonomy" id="118154"/>
    <lineage>
        <taxon>Eukaryota</taxon>
        <taxon>Metazoa</taxon>
        <taxon>Chordata</taxon>
        <taxon>Craniata</taxon>
        <taxon>Vertebrata</taxon>
        <taxon>Euteleostomi</taxon>
        <taxon>Actinopterygii</taxon>
        <taxon>Neopterygii</taxon>
        <taxon>Teleostei</taxon>
        <taxon>Anguilliformes</taxon>
        <taxon>Synaphobranchidae</taxon>
        <taxon>Synaphobranchus</taxon>
    </lineage>
</organism>
<name>A0A9Q1ED13_SYNKA</name>
<dbReference type="EMBL" id="JAINUF010000019">
    <property type="protein sequence ID" value="KAJ8336516.1"/>
    <property type="molecule type" value="Genomic_DNA"/>
</dbReference>
<evidence type="ECO:0000313" key="1">
    <source>
        <dbReference type="EMBL" id="KAJ8336516.1"/>
    </source>
</evidence>
<dbReference type="Proteomes" id="UP001152622">
    <property type="component" value="Chromosome 19"/>
</dbReference>
<dbReference type="AlphaFoldDB" id="A0A9Q1ED13"/>
<reference evidence="1" key="1">
    <citation type="journal article" date="2023" name="Science">
        <title>Genome structures resolve the early diversification of teleost fishes.</title>
        <authorList>
            <person name="Parey E."/>
            <person name="Louis A."/>
            <person name="Montfort J."/>
            <person name="Bouchez O."/>
            <person name="Roques C."/>
            <person name="Iampietro C."/>
            <person name="Lluch J."/>
            <person name="Castinel A."/>
            <person name="Donnadieu C."/>
            <person name="Desvignes T."/>
            <person name="Floi Bucao C."/>
            <person name="Jouanno E."/>
            <person name="Wen M."/>
            <person name="Mejri S."/>
            <person name="Dirks R."/>
            <person name="Jansen H."/>
            <person name="Henkel C."/>
            <person name="Chen W.J."/>
            <person name="Zahm M."/>
            <person name="Cabau C."/>
            <person name="Klopp C."/>
            <person name="Thompson A.W."/>
            <person name="Robinson-Rechavi M."/>
            <person name="Braasch I."/>
            <person name="Lecointre G."/>
            <person name="Bobe J."/>
            <person name="Postlethwait J.H."/>
            <person name="Berthelot C."/>
            <person name="Roest Crollius H."/>
            <person name="Guiguen Y."/>
        </authorList>
    </citation>
    <scope>NUCLEOTIDE SEQUENCE</scope>
    <source>
        <strain evidence="1">WJC10195</strain>
    </source>
</reference>
<proteinExistence type="predicted"/>